<reference evidence="8" key="1">
    <citation type="journal article" date="2019" name="Int. J. Syst. Evol. Microbiol.">
        <title>The Global Catalogue of Microorganisms (GCM) 10K type strain sequencing project: providing services to taxonomists for standard genome sequencing and annotation.</title>
        <authorList>
            <consortium name="The Broad Institute Genomics Platform"/>
            <consortium name="The Broad Institute Genome Sequencing Center for Infectious Disease"/>
            <person name="Wu L."/>
            <person name="Ma J."/>
        </authorList>
    </citation>
    <scope>NUCLEOTIDE SEQUENCE [LARGE SCALE GENOMIC DNA]</scope>
    <source>
        <strain evidence="8">CECT 7477</strain>
    </source>
</reference>
<dbReference type="EC" id="1.-.-.-" evidence="7"/>
<comment type="similarity">
    <text evidence="2">Belongs to the class-I pyridine nucleotide-disulfide oxidoreductase family.</text>
</comment>
<evidence type="ECO:0000256" key="4">
    <source>
        <dbReference type="ARBA" id="ARBA00022827"/>
    </source>
</evidence>
<dbReference type="InterPro" id="IPR004099">
    <property type="entry name" value="Pyr_nucl-diS_OxRdtase_dimer"/>
</dbReference>
<keyword evidence="7" id="KW-0560">Oxidoreductase</keyword>
<dbReference type="Pfam" id="PF07992">
    <property type="entry name" value="Pyr_redox_2"/>
    <property type="match status" value="1"/>
</dbReference>
<dbReference type="SUPFAM" id="SSF51905">
    <property type="entry name" value="FAD/NAD(P)-binding domain"/>
    <property type="match status" value="1"/>
</dbReference>
<dbReference type="InterPro" id="IPR016156">
    <property type="entry name" value="FAD/NAD-linked_Rdtase_dimer_sf"/>
</dbReference>
<dbReference type="PRINTS" id="PR00368">
    <property type="entry name" value="FADPNR"/>
</dbReference>
<feature type="domain" description="Pyridine nucleotide-disulphide oxidoreductase dimerisation" evidence="5">
    <location>
        <begin position="340"/>
        <end position="443"/>
    </location>
</feature>
<dbReference type="GO" id="GO:0016491">
    <property type="term" value="F:oxidoreductase activity"/>
    <property type="evidence" value="ECO:0007669"/>
    <property type="project" value="UniProtKB-KW"/>
</dbReference>
<gene>
    <name evidence="7" type="ORF">ACFOUT_05415</name>
</gene>
<comment type="caution">
    <text evidence="7">The sequence shown here is derived from an EMBL/GenBank/DDBJ whole genome shotgun (WGS) entry which is preliminary data.</text>
</comment>
<protein>
    <submittedName>
        <fullName evidence="7">Dihydrolipoyl dehydrogenase family protein</fullName>
        <ecNumber evidence="7">1.-.-.-</ecNumber>
    </submittedName>
</protein>
<accession>A0ABV8JQ91</accession>
<dbReference type="InterPro" id="IPR036188">
    <property type="entry name" value="FAD/NAD-bd_sf"/>
</dbReference>
<evidence type="ECO:0000313" key="8">
    <source>
        <dbReference type="Proteomes" id="UP001595814"/>
    </source>
</evidence>
<keyword evidence="3" id="KW-0285">Flavoprotein</keyword>
<dbReference type="SUPFAM" id="SSF55424">
    <property type="entry name" value="FAD/NAD-linked reductases, dimerisation (C-terminal) domain"/>
    <property type="match status" value="1"/>
</dbReference>
<dbReference type="InterPro" id="IPR001100">
    <property type="entry name" value="Pyr_nuc-diS_OxRdtase"/>
</dbReference>
<dbReference type="RefSeq" id="WP_192460998.1">
    <property type="nucleotide sequence ID" value="NZ_JACYFJ010000001.1"/>
</dbReference>
<dbReference type="PIRSF" id="PIRSF000350">
    <property type="entry name" value="Mercury_reductase_MerA"/>
    <property type="match status" value="1"/>
</dbReference>
<evidence type="ECO:0000256" key="2">
    <source>
        <dbReference type="ARBA" id="ARBA00007532"/>
    </source>
</evidence>
<sequence>MEVKKFDVFVIGSGIAGQTVATNCAKAGLKVAVADKREFGGTCANRGCDPKKVLLAATEVLESAALMDGKGVNGKLEINWKKLQKFKNNFTEAEPKSTEEKLKDLGITLYHQSPQFLDKNTLEVEGKKVQAKKIVIATGYEPRVLPIKGHKLLRNSDDFLDLKELPKKLVFIGAGYIGMEFAHMAARAGSKVTIIDSGKRALKPFDADLVAELINYSKKMGIEFVFGAQVEKVEKLRKKYKIYFNTKGKNQSLKAGLVFNTAGRVPAVSKLDLEKGEVEHNEYGIVVNSFLQNTTNENVYACGDVSDNELPLTPLSGREGYVVSQNIIHGNTKKLNTPVVPSVVFTLPHLASVGYSEKEAKNRYKNVIVREGNAKKWFNAKRKNYPVYNYKIILNKRTQEIVGAHILSPDAAETINIFAMAINKKMTAGDIKGTIFTYPSWINDVKSMV</sequence>
<dbReference type="Gene3D" id="3.30.390.30">
    <property type="match status" value="1"/>
</dbReference>
<evidence type="ECO:0000259" key="6">
    <source>
        <dbReference type="Pfam" id="PF07992"/>
    </source>
</evidence>
<keyword evidence="8" id="KW-1185">Reference proteome</keyword>
<dbReference type="EMBL" id="JBHSAW010000004">
    <property type="protein sequence ID" value="MFC4095300.1"/>
    <property type="molecule type" value="Genomic_DNA"/>
</dbReference>
<dbReference type="Gene3D" id="3.50.50.60">
    <property type="entry name" value="FAD/NAD(P)-binding domain"/>
    <property type="match status" value="2"/>
</dbReference>
<dbReference type="PRINTS" id="PR00411">
    <property type="entry name" value="PNDRDTASEI"/>
</dbReference>
<dbReference type="PANTHER" id="PTHR43014:SF5">
    <property type="entry name" value="GLUTATHIONE REDUCTASE (NADPH)"/>
    <property type="match status" value="1"/>
</dbReference>
<evidence type="ECO:0000313" key="7">
    <source>
        <dbReference type="EMBL" id="MFC4095300.1"/>
    </source>
</evidence>
<proteinExistence type="inferred from homology"/>
<evidence type="ECO:0000256" key="1">
    <source>
        <dbReference type="ARBA" id="ARBA00001974"/>
    </source>
</evidence>
<keyword evidence="4" id="KW-0274">FAD</keyword>
<name>A0ABV8JQ91_9FLAO</name>
<feature type="domain" description="FAD/NAD(P)-binding" evidence="6">
    <location>
        <begin position="6"/>
        <end position="320"/>
    </location>
</feature>
<evidence type="ECO:0000259" key="5">
    <source>
        <dbReference type="Pfam" id="PF02852"/>
    </source>
</evidence>
<organism evidence="7 8">
    <name type="scientific">Euzebyella saccharophila</name>
    <dbReference type="NCBI Taxonomy" id="679664"/>
    <lineage>
        <taxon>Bacteria</taxon>
        <taxon>Pseudomonadati</taxon>
        <taxon>Bacteroidota</taxon>
        <taxon>Flavobacteriia</taxon>
        <taxon>Flavobacteriales</taxon>
        <taxon>Flavobacteriaceae</taxon>
        <taxon>Euzebyella</taxon>
    </lineage>
</organism>
<dbReference type="Proteomes" id="UP001595814">
    <property type="component" value="Unassembled WGS sequence"/>
</dbReference>
<dbReference type="Pfam" id="PF02852">
    <property type="entry name" value="Pyr_redox_dim"/>
    <property type="match status" value="1"/>
</dbReference>
<comment type="cofactor">
    <cofactor evidence="1">
        <name>FAD</name>
        <dbReference type="ChEBI" id="CHEBI:57692"/>
    </cofactor>
</comment>
<dbReference type="InterPro" id="IPR023753">
    <property type="entry name" value="FAD/NAD-binding_dom"/>
</dbReference>
<dbReference type="PANTHER" id="PTHR43014">
    <property type="entry name" value="MERCURIC REDUCTASE"/>
    <property type="match status" value="1"/>
</dbReference>
<evidence type="ECO:0000256" key="3">
    <source>
        <dbReference type="ARBA" id="ARBA00022630"/>
    </source>
</evidence>